<dbReference type="KEGG" id="mass:CR152_24340"/>
<evidence type="ECO:0000313" key="2">
    <source>
        <dbReference type="Proteomes" id="UP000229897"/>
    </source>
</evidence>
<dbReference type="Proteomes" id="UP000229897">
    <property type="component" value="Chromosome"/>
</dbReference>
<dbReference type="OrthoDB" id="8558460at2"/>
<name>A0A2D2DQN7_9BURK</name>
<organism evidence="1 2">
    <name type="scientific">Massilia violaceinigra</name>
    <dbReference type="NCBI Taxonomy" id="2045208"/>
    <lineage>
        <taxon>Bacteria</taxon>
        <taxon>Pseudomonadati</taxon>
        <taxon>Pseudomonadota</taxon>
        <taxon>Betaproteobacteria</taxon>
        <taxon>Burkholderiales</taxon>
        <taxon>Oxalobacteraceae</taxon>
        <taxon>Telluria group</taxon>
        <taxon>Massilia</taxon>
    </lineage>
</organism>
<dbReference type="RefSeq" id="WP_099879336.1">
    <property type="nucleotide sequence ID" value="NZ_CP024608.1"/>
</dbReference>
<keyword evidence="2" id="KW-1185">Reference proteome</keyword>
<proteinExistence type="predicted"/>
<dbReference type="NCBIfam" id="TIGR03134">
    <property type="entry name" value="malonate_gamma"/>
    <property type="match status" value="1"/>
</dbReference>
<gene>
    <name evidence="1" type="primary">mdcE</name>
    <name evidence="1" type="ORF">CR152_24340</name>
</gene>
<dbReference type="InterPro" id="IPR029045">
    <property type="entry name" value="ClpP/crotonase-like_dom_sf"/>
</dbReference>
<dbReference type="InterPro" id="IPR009648">
    <property type="entry name" value="Malonate_gamma"/>
</dbReference>
<dbReference type="EMBL" id="CP024608">
    <property type="protein sequence ID" value="ATQ77296.1"/>
    <property type="molecule type" value="Genomic_DNA"/>
</dbReference>
<dbReference type="Pfam" id="PF06833">
    <property type="entry name" value="MdcE"/>
    <property type="match status" value="1"/>
</dbReference>
<evidence type="ECO:0000313" key="1">
    <source>
        <dbReference type="EMBL" id="ATQ77296.1"/>
    </source>
</evidence>
<dbReference type="Gene3D" id="3.90.226.10">
    <property type="entry name" value="2-enoyl-CoA Hydratase, Chain A, domain 1"/>
    <property type="match status" value="1"/>
</dbReference>
<sequence length="238" mass="25148">MNWNELAAQLFPEGHAITESDSFLSGSARVAGADIAVVGTTDHAPIGVEIALAQARFVLHTVREHPGRPILILVDTQGQRLRHRDEMLGINSYMAHLGKCVDLARRSGHKIVGLVYDQALSGGFITSGMMADACYALPEATIRVMGLPAMARITKVPEERLTELAASNPVFAPGPENYARMGGIEAIWDADLAASLAKAFGDAGAADLRSARGLERGGRKLAQPVIEAIVAGSDVLAS</sequence>
<dbReference type="SUPFAM" id="SSF52096">
    <property type="entry name" value="ClpP/crotonase"/>
    <property type="match status" value="1"/>
</dbReference>
<accession>A0A2D2DQN7</accession>
<reference evidence="1" key="1">
    <citation type="submission" date="2017-10" db="EMBL/GenBank/DDBJ databases">
        <title>Massilia psychrophilum sp. nov., a novel purple-pigmented bacterium isolated from Tianshan glacier, Xinjiang Municipality, China.</title>
        <authorList>
            <person name="Wang H."/>
        </authorList>
    </citation>
    <scope>NUCLEOTIDE SEQUENCE [LARGE SCALE GENOMIC DNA]</scope>
    <source>
        <strain evidence="1">B2</strain>
    </source>
</reference>
<dbReference type="GO" id="GO:0005975">
    <property type="term" value="P:carbohydrate metabolic process"/>
    <property type="evidence" value="ECO:0007669"/>
    <property type="project" value="InterPro"/>
</dbReference>
<dbReference type="AlphaFoldDB" id="A0A2D2DQN7"/>
<protein>
    <submittedName>
        <fullName evidence="1">Biotin-independent malonate decarboxylase subunit gamma</fullName>
    </submittedName>
</protein>